<dbReference type="AlphaFoldDB" id="A0A248K1Q3"/>
<name>A0A248K1Q3_9PROT</name>
<dbReference type="RefSeq" id="WP_088874794.1">
    <property type="nucleotide sequence ID" value="NZ_CP022112.1"/>
</dbReference>
<sequence length="168" mass="17222">MPTLPHLDRAALVLAGVGAATGVALALVGVLSAAGPTAVAVPALPPASAVPAPAVAQPMADMGEAVRRPLFAEGRRPPPPKPVQPPPSTLVQPPDLQVVGIIAGTSSGVATGTDKRAQKPFRLRTGDALGEWQVEAITRTSLRLRHADQVQDYPLVTPPPLAPSPHPR</sequence>
<feature type="compositionally biased region" description="Pro residues" evidence="1">
    <location>
        <begin position="77"/>
        <end position="88"/>
    </location>
</feature>
<evidence type="ECO:0000256" key="1">
    <source>
        <dbReference type="SAM" id="MobiDB-lite"/>
    </source>
</evidence>
<evidence type="ECO:0008006" key="4">
    <source>
        <dbReference type="Google" id="ProtNLM"/>
    </source>
</evidence>
<feature type="region of interest" description="Disordered" evidence="1">
    <location>
        <begin position="65"/>
        <end position="93"/>
    </location>
</feature>
<reference evidence="2 3" key="1">
    <citation type="submission" date="2017-06" db="EMBL/GenBank/DDBJ databases">
        <title>Complete genome sequence of Nitrospirillum amazonense strain CBAmC, an endophytic nitrogen-fixing and plant growth-promoting bacterium, isolated from sugarcane.</title>
        <authorList>
            <person name="Schwab S."/>
            <person name="dos Santos Teixeira K.R."/>
            <person name="Simoes Araujo J.L."/>
            <person name="Soares Vidal M."/>
            <person name="Borges de Freitas H.R."/>
            <person name="Rivello Crivelaro A.L."/>
            <person name="Bueno de Camargo Nunes A."/>
            <person name="dos Santos C.M."/>
            <person name="Palmeira da Silva Rosa D."/>
            <person name="da Silva Padilha D."/>
            <person name="da Silva E."/>
            <person name="Araujo Terra L."/>
            <person name="Soares Mendes V."/>
            <person name="Farinelli L."/>
            <person name="Magalhaes Cruz L."/>
            <person name="Baldani J.I."/>
        </authorList>
    </citation>
    <scope>NUCLEOTIDE SEQUENCE [LARGE SCALE GENOMIC DNA]</scope>
    <source>
        <strain evidence="2 3">CBAmC</strain>
    </source>
</reference>
<dbReference type="Proteomes" id="UP000197153">
    <property type="component" value="Chromosome 3"/>
</dbReference>
<protein>
    <recommendedName>
        <fullName evidence="4">Type II secretion system protein GspC N-terminal domain-containing protein</fullName>
    </recommendedName>
</protein>
<feature type="region of interest" description="Disordered" evidence="1">
    <location>
        <begin position="147"/>
        <end position="168"/>
    </location>
</feature>
<evidence type="ECO:0000313" key="3">
    <source>
        <dbReference type="Proteomes" id="UP000197153"/>
    </source>
</evidence>
<keyword evidence="3" id="KW-1185">Reference proteome</keyword>
<feature type="compositionally biased region" description="Pro residues" evidence="1">
    <location>
        <begin position="156"/>
        <end position="168"/>
    </location>
</feature>
<accession>A0A248K1Q3</accession>
<dbReference type="KEGG" id="nao:Y958_26115"/>
<evidence type="ECO:0000313" key="2">
    <source>
        <dbReference type="EMBL" id="ASG24364.1"/>
    </source>
</evidence>
<gene>
    <name evidence="2" type="ORF">Y958_26115</name>
</gene>
<proteinExistence type="predicted"/>
<dbReference type="EMBL" id="CP022112">
    <property type="protein sequence ID" value="ASG24364.1"/>
    <property type="molecule type" value="Genomic_DNA"/>
</dbReference>
<organism evidence="2 3">
    <name type="scientific">Nitrospirillum viridazoti CBAmc</name>
    <dbReference type="NCBI Taxonomy" id="1441467"/>
    <lineage>
        <taxon>Bacteria</taxon>
        <taxon>Pseudomonadati</taxon>
        <taxon>Pseudomonadota</taxon>
        <taxon>Alphaproteobacteria</taxon>
        <taxon>Rhodospirillales</taxon>
        <taxon>Azospirillaceae</taxon>
        <taxon>Nitrospirillum</taxon>
        <taxon>Nitrospirillum viridazoti</taxon>
    </lineage>
</organism>